<protein>
    <submittedName>
        <fullName evidence="1">Uncharacterized protein</fullName>
    </submittedName>
</protein>
<dbReference type="Proteomes" id="UP000692954">
    <property type="component" value="Unassembled WGS sequence"/>
</dbReference>
<dbReference type="EMBL" id="CAJJDN010000037">
    <property type="protein sequence ID" value="CAD8078329.1"/>
    <property type="molecule type" value="Genomic_DNA"/>
</dbReference>
<dbReference type="AlphaFoldDB" id="A0A8S1MFQ4"/>
<name>A0A8S1MFQ4_9CILI</name>
<evidence type="ECO:0000313" key="1">
    <source>
        <dbReference type="EMBL" id="CAD8078329.1"/>
    </source>
</evidence>
<keyword evidence="2" id="KW-1185">Reference proteome</keyword>
<organism evidence="1 2">
    <name type="scientific">Paramecium sonneborni</name>
    <dbReference type="NCBI Taxonomy" id="65129"/>
    <lineage>
        <taxon>Eukaryota</taxon>
        <taxon>Sar</taxon>
        <taxon>Alveolata</taxon>
        <taxon>Ciliophora</taxon>
        <taxon>Intramacronucleata</taxon>
        <taxon>Oligohymenophorea</taxon>
        <taxon>Peniculida</taxon>
        <taxon>Parameciidae</taxon>
        <taxon>Paramecium</taxon>
    </lineage>
</organism>
<comment type="caution">
    <text evidence="1">The sequence shown here is derived from an EMBL/GenBank/DDBJ whole genome shotgun (WGS) entry which is preliminary data.</text>
</comment>
<reference evidence="1" key="1">
    <citation type="submission" date="2021-01" db="EMBL/GenBank/DDBJ databases">
        <authorList>
            <consortium name="Genoscope - CEA"/>
            <person name="William W."/>
        </authorList>
    </citation>
    <scope>NUCLEOTIDE SEQUENCE</scope>
</reference>
<proteinExistence type="predicted"/>
<evidence type="ECO:0000313" key="2">
    <source>
        <dbReference type="Proteomes" id="UP000692954"/>
    </source>
</evidence>
<accession>A0A8S1MFQ4</accession>
<sequence>MLSNYKYYRLSDQQWVRHNLQNSFQYEQDSDEIKQNNKGQQLPNIYNFDLRKIMMMVMNQKIQNSK</sequence>
<gene>
    <name evidence="1" type="ORF">PSON_ATCC_30995.1.T0370245</name>
</gene>